<dbReference type="Pfam" id="PF03401">
    <property type="entry name" value="TctC"/>
    <property type="match status" value="1"/>
</dbReference>
<dbReference type="RefSeq" id="WP_029709225.1">
    <property type="nucleotide sequence ID" value="NZ_CP019239.1"/>
</dbReference>
<dbReference type="CDD" id="cd07012">
    <property type="entry name" value="PBP2_Bug_TTT"/>
    <property type="match status" value="1"/>
</dbReference>
<dbReference type="STRING" id="1484693.RS694_14875"/>
<dbReference type="SUPFAM" id="SSF53850">
    <property type="entry name" value="Periplasmic binding protein-like II"/>
    <property type="match status" value="1"/>
</dbReference>
<sequence length="336" mass="34935">MQQRPQQGRLQRRAFITAATCGLAGPLGVTSLWAQTGFPNKPVRIIVPYAAGGGPDVLTRKVAPKLGEILGQPIVVENIVGAGGILAAQSVARAAPDGYTVLAGASTHVVQKAMQPSVKFDPIKDFAPITRSTVSPALLVVAANAPWKTVQELIAAVKKEPGKLNYASGGIGSAAHLSSAALLLATDANAVHVPYRGSVEIIPSLLSGSTQFGCPIASTAVGPVLQGQVRALATTGAVRMPQLPHVPTLKEVFGKDELVLESWGCFWAPAGTPAAVLDVLFKAFTKLYSDPSIRADHEAAGAPVSLNTSPAEFGRFLEAETTKYERIVKAIGLNGN</sequence>
<reference evidence="2 3" key="1">
    <citation type="submission" date="2017-01" db="EMBL/GenBank/DDBJ databases">
        <authorList>
            <person name="Mah S.A."/>
            <person name="Swanson W.J."/>
            <person name="Moy G.W."/>
            <person name="Vacquier V.D."/>
        </authorList>
    </citation>
    <scope>NUCLEOTIDE SEQUENCE [LARGE SCALE GENOMIC DNA]</scope>
    <source>
        <strain evidence="2 3">DSM 22694</strain>
    </source>
</reference>
<dbReference type="PANTHER" id="PTHR42928">
    <property type="entry name" value="TRICARBOXYLATE-BINDING PROTEIN"/>
    <property type="match status" value="1"/>
</dbReference>
<evidence type="ECO:0000313" key="3">
    <source>
        <dbReference type="Proteomes" id="UP000186110"/>
    </source>
</evidence>
<dbReference type="PIRSF" id="PIRSF017082">
    <property type="entry name" value="YflP"/>
    <property type="match status" value="1"/>
</dbReference>
<dbReference type="InterPro" id="IPR005064">
    <property type="entry name" value="BUG"/>
</dbReference>
<dbReference type="InterPro" id="IPR042100">
    <property type="entry name" value="Bug_dom1"/>
</dbReference>
<proteinExistence type="inferred from homology"/>
<gene>
    <name evidence="2" type="ORF">RS694_14875</name>
</gene>
<protein>
    <submittedName>
        <fullName evidence="2">ABC transporter substrate-binding protein</fullName>
    </submittedName>
</protein>
<dbReference type="KEGG" id="rsb:RS694_14875"/>
<dbReference type="Gene3D" id="3.40.190.10">
    <property type="entry name" value="Periplasmic binding protein-like II"/>
    <property type="match status" value="1"/>
</dbReference>
<dbReference type="eggNOG" id="COG3181">
    <property type="taxonomic scope" value="Bacteria"/>
</dbReference>
<accession>A0A1P8KCD6</accession>
<comment type="similarity">
    <text evidence="1">Belongs to the UPF0065 (bug) family.</text>
</comment>
<dbReference type="Proteomes" id="UP000186110">
    <property type="component" value="Chromosome"/>
</dbReference>
<keyword evidence="3" id="KW-1185">Reference proteome</keyword>
<dbReference type="PANTHER" id="PTHR42928:SF5">
    <property type="entry name" value="BLR1237 PROTEIN"/>
    <property type="match status" value="1"/>
</dbReference>
<name>A0A1P8KCD6_9BURK</name>
<dbReference type="AlphaFoldDB" id="A0A1P8KCD6"/>
<organism evidence="2 3">
    <name type="scientific">Rhodoferax saidenbachensis</name>
    <dbReference type="NCBI Taxonomy" id="1484693"/>
    <lineage>
        <taxon>Bacteria</taxon>
        <taxon>Pseudomonadati</taxon>
        <taxon>Pseudomonadota</taxon>
        <taxon>Betaproteobacteria</taxon>
        <taxon>Burkholderiales</taxon>
        <taxon>Comamonadaceae</taxon>
        <taxon>Rhodoferax</taxon>
    </lineage>
</organism>
<dbReference type="Gene3D" id="3.40.190.150">
    <property type="entry name" value="Bordetella uptake gene, domain 1"/>
    <property type="match status" value="1"/>
</dbReference>
<dbReference type="EMBL" id="CP019239">
    <property type="protein sequence ID" value="APW43690.1"/>
    <property type="molecule type" value="Genomic_DNA"/>
</dbReference>
<evidence type="ECO:0000256" key="1">
    <source>
        <dbReference type="ARBA" id="ARBA00006987"/>
    </source>
</evidence>
<evidence type="ECO:0000313" key="2">
    <source>
        <dbReference type="EMBL" id="APW43690.1"/>
    </source>
</evidence>